<gene>
    <name evidence="2" type="ORF">ACFSR0_04340</name>
</gene>
<dbReference type="Proteomes" id="UP001597427">
    <property type="component" value="Unassembled WGS sequence"/>
</dbReference>
<reference evidence="3" key="1">
    <citation type="journal article" date="2019" name="Int. J. Syst. Evol. Microbiol.">
        <title>The Global Catalogue of Microorganisms (GCM) 10K type strain sequencing project: providing services to taxonomists for standard genome sequencing and annotation.</title>
        <authorList>
            <consortium name="The Broad Institute Genomics Platform"/>
            <consortium name="The Broad Institute Genome Sequencing Center for Infectious Disease"/>
            <person name="Wu L."/>
            <person name="Ma J."/>
        </authorList>
    </citation>
    <scope>NUCLEOTIDE SEQUENCE [LARGE SCALE GENOMIC DNA]</scope>
    <source>
        <strain evidence="3">TISTR 932</strain>
    </source>
</reference>
<evidence type="ECO:0000313" key="2">
    <source>
        <dbReference type="EMBL" id="MFD2728657.1"/>
    </source>
</evidence>
<sequence length="440" mass="51401">MLHFLERQLEKKVKVAEYLYLNNGQAIEKRVAQELGISMSSIQQYFKEIDQLYQAYRTNGTVYNSHSLLKITDGFVSQSIKMKLLKIIVYYPGQQSSFYKQSLNLSDATFSRLVAQLRMDLSRYEIRLLIKNGYQIEGKEELNIIGFFTHLAFFYKWSLSELREVITKLGGENELKEIDQLSFDSITVVHSKLEDHFLSYFFLVAVIRSYQKNTFFEKDKCYAECVITTLKAWLRESYLESIIKVEEKFDQLLPFSFANHIHPKNYSQVKAILVSTLVQLRLLPFRISISPRIQFFENKFAQVSPEEFATMRSFLYRASRILRADLLKRQDNISFFLITNAEMYQKEFTPSIIQIYSSIGEKHAQYILKKVQPLSAFFDDTLAMTCVSERSELMADGKSVVLTTDLLPELQVGRQYLVSDFVSLSEIVRMGIWLKEFLLL</sequence>
<proteinExistence type="predicted"/>
<dbReference type="InterPro" id="IPR007737">
    <property type="entry name" value="Mga_HTH"/>
</dbReference>
<organism evidence="2 3">
    <name type="scientific">Enterococcus camelliae</name>
    <dbReference type="NCBI Taxonomy" id="453959"/>
    <lineage>
        <taxon>Bacteria</taxon>
        <taxon>Bacillati</taxon>
        <taxon>Bacillota</taxon>
        <taxon>Bacilli</taxon>
        <taxon>Lactobacillales</taxon>
        <taxon>Enterococcaceae</taxon>
        <taxon>Enterococcus</taxon>
    </lineage>
</organism>
<dbReference type="RefSeq" id="WP_379980278.1">
    <property type="nucleotide sequence ID" value="NZ_JBHUMO010000028.1"/>
</dbReference>
<name>A0ABW5TIA3_9ENTE</name>
<evidence type="ECO:0000259" key="1">
    <source>
        <dbReference type="Pfam" id="PF05043"/>
    </source>
</evidence>
<feature type="domain" description="Mga helix-turn-helix" evidence="1">
    <location>
        <begin position="66"/>
        <end position="149"/>
    </location>
</feature>
<keyword evidence="3" id="KW-1185">Reference proteome</keyword>
<dbReference type="Pfam" id="PF05043">
    <property type="entry name" value="Mga"/>
    <property type="match status" value="1"/>
</dbReference>
<accession>A0ABW5TIA3</accession>
<dbReference type="EMBL" id="JBHUMO010000028">
    <property type="protein sequence ID" value="MFD2728657.1"/>
    <property type="molecule type" value="Genomic_DNA"/>
</dbReference>
<comment type="caution">
    <text evidence="2">The sequence shown here is derived from an EMBL/GenBank/DDBJ whole genome shotgun (WGS) entry which is preliminary data.</text>
</comment>
<evidence type="ECO:0000313" key="3">
    <source>
        <dbReference type="Proteomes" id="UP001597427"/>
    </source>
</evidence>
<protein>
    <submittedName>
        <fullName evidence="2">Helix-turn-helix domain-containing protein</fullName>
    </submittedName>
</protein>